<sequence length="69" mass="7621">MELDRFDVGLPDPQEHEPEEYSACSGCGGTIYCGDDNILDIYGMAVHDTYNCIYKAVEAKKTVTIKDGD</sequence>
<dbReference type="EMBL" id="JBHIRY010000001">
    <property type="protein sequence ID" value="MFB5758895.1"/>
    <property type="molecule type" value="Genomic_DNA"/>
</dbReference>
<feature type="region of interest" description="Disordered" evidence="1">
    <location>
        <begin position="1"/>
        <end position="21"/>
    </location>
</feature>
<accession>A0ABV5BUD4</accession>
<evidence type="ECO:0000313" key="3">
    <source>
        <dbReference type="Proteomes" id="UP001580430"/>
    </source>
</evidence>
<gene>
    <name evidence="2" type="ORF">ACE5LO_00670</name>
</gene>
<keyword evidence="3" id="KW-1185">Reference proteome</keyword>
<evidence type="ECO:0000313" key="2">
    <source>
        <dbReference type="EMBL" id="MFB5758895.1"/>
    </source>
</evidence>
<dbReference type="Proteomes" id="UP001580430">
    <property type="component" value="Unassembled WGS sequence"/>
</dbReference>
<comment type="caution">
    <text evidence="2">The sequence shown here is derived from an EMBL/GenBank/DDBJ whole genome shotgun (WGS) entry which is preliminary data.</text>
</comment>
<name>A0ABV5BUD4_9BACL</name>
<evidence type="ECO:0000256" key="1">
    <source>
        <dbReference type="SAM" id="MobiDB-lite"/>
    </source>
</evidence>
<organism evidence="2 3">
    <name type="scientific">Paenibacillus medicaginis</name>
    <dbReference type="NCBI Taxonomy" id="1470560"/>
    <lineage>
        <taxon>Bacteria</taxon>
        <taxon>Bacillati</taxon>
        <taxon>Bacillota</taxon>
        <taxon>Bacilli</taxon>
        <taxon>Bacillales</taxon>
        <taxon>Paenibacillaceae</taxon>
        <taxon>Paenibacillus</taxon>
    </lineage>
</organism>
<proteinExistence type="predicted"/>
<reference evidence="2 3" key="1">
    <citation type="submission" date="2024-09" db="EMBL/GenBank/DDBJ databases">
        <title>Paenibacillus zeirhizospherea sp. nov., isolated from surface of the maize (Zea mays) roots in a horticulture field, Hungary.</title>
        <authorList>
            <person name="Marton D."/>
            <person name="Farkas M."/>
            <person name="Bedics A."/>
            <person name="Toth E."/>
            <person name="Tancsics A."/>
            <person name="Boka K."/>
            <person name="Marati G."/>
            <person name="Kriszt B."/>
            <person name="Cserhati M."/>
        </authorList>
    </citation>
    <scope>NUCLEOTIDE SEQUENCE [LARGE SCALE GENOMIC DNA]</scope>
    <source>
        <strain evidence="2 3">JCM 18446</strain>
    </source>
</reference>
<protein>
    <submittedName>
        <fullName evidence="2">Uncharacterized protein</fullName>
    </submittedName>
</protein>
<dbReference type="RefSeq" id="WP_375518149.1">
    <property type="nucleotide sequence ID" value="NZ_JBHIRY010000001.1"/>
</dbReference>